<keyword evidence="2" id="KW-1185">Reference proteome</keyword>
<dbReference type="PANTHER" id="PTHR36712:SF1">
    <property type="entry name" value="TRANSMEMBRANE PROTEIN"/>
    <property type="match status" value="1"/>
</dbReference>
<proteinExistence type="predicted"/>
<name>A0ABP0TJX6_9BRYO</name>
<dbReference type="PANTHER" id="PTHR36712">
    <property type="entry name" value="TRANSMEMBRANE PROTEIN"/>
    <property type="match status" value="1"/>
</dbReference>
<evidence type="ECO:0000313" key="1">
    <source>
        <dbReference type="EMBL" id="CAK9198519.1"/>
    </source>
</evidence>
<protein>
    <submittedName>
        <fullName evidence="1">Uncharacterized protein</fullName>
    </submittedName>
</protein>
<sequence>MASGNVWETLGASRPKPTSSIWEVRRVRRGLRNAGLFVVFSGLSFFYTNISTRSGVPRISQTYSSYPAGTDILFDATELYKTAIGNIFEEEEWGPLQFAIMAKHFERQGKSPYMYHSQYMTHLLSDAQIDAP</sequence>
<reference evidence="1" key="1">
    <citation type="submission" date="2024-02" db="EMBL/GenBank/DDBJ databases">
        <authorList>
            <consortium name="ELIXIR-Norway"/>
            <consortium name="Elixir Norway"/>
        </authorList>
    </citation>
    <scope>NUCLEOTIDE SEQUENCE</scope>
</reference>
<accession>A0ABP0TJX6</accession>
<gene>
    <name evidence="1" type="ORF">CSSPTR1EN2_LOCUS4477</name>
</gene>
<organism evidence="1 2">
    <name type="scientific">Sphagnum troendelagicum</name>
    <dbReference type="NCBI Taxonomy" id="128251"/>
    <lineage>
        <taxon>Eukaryota</taxon>
        <taxon>Viridiplantae</taxon>
        <taxon>Streptophyta</taxon>
        <taxon>Embryophyta</taxon>
        <taxon>Bryophyta</taxon>
        <taxon>Sphagnophytina</taxon>
        <taxon>Sphagnopsida</taxon>
        <taxon>Sphagnales</taxon>
        <taxon>Sphagnaceae</taxon>
        <taxon>Sphagnum</taxon>
    </lineage>
</organism>
<dbReference type="Proteomes" id="UP001497512">
    <property type="component" value="Chromosome 12"/>
</dbReference>
<dbReference type="EMBL" id="OZ019904">
    <property type="protein sequence ID" value="CAK9198519.1"/>
    <property type="molecule type" value="Genomic_DNA"/>
</dbReference>
<evidence type="ECO:0000313" key="2">
    <source>
        <dbReference type="Proteomes" id="UP001497512"/>
    </source>
</evidence>